<name>A0A1I1KR65_9RHOB</name>
<dbReference type="NCBIfam" id="TIGR00666">
    <property type="entry name" value="PBP4"/>
    <property type="match status" value="1"/>
</dbReference>
<keyword evidence="3" id="KW-0645">Protease</keyword>
<dbReference type="InterPro" id="IPR012338">
    <property type="entry name" value="Beta-lactam/transpept-like"/>
</dbReference>
<proteinExistence type="inferred from homology"/>
<dbReference type="Pfam" id="PF02113">
    <property type="entry name" value="Peptidase_S13"/>
    <property type="match status" value="1"/>
</dbReference>
<keyword evidence="2" id="KW-0378">Hydrolase</keyword>
<dbReference type="PRINTS" id="PR00922">
    <property type="entry name" value="DADACBPTASE3"/>
</dbReference>
<dbReference type="EMBL" id="FOLG01000007">
    <property type="protein sequence ID" value="SFC63324.1"/>
    <property type="molecule type" value="Genomic_DNA"/>
</dbReference>
<evidence type="ECO:0000313" key="3">
    <source>
        <dbReference type="EMBL" id="SFC63324.1"/>
    </source>
</evidence>
<sequence>MRYRCATPPDNAVKRSIARLRGSVASGYVGSMEEMPRSKMRRWVLAGLLSAGADVALAAPPGRSLRPAPRPGGAGARMAPSPEYLVERARLGATKVAFVVADAETGEVLEVMKPLLPQPPASTAKALTSLYALDALGPTHRFATRLLATGPVEDGVLKGDLVLAGSGDPTLDTRRLAELADGLKEAGVTSVEGDFLAWDGALPNLTAIDPEQPVQVGYNPAISGLNLNFNRVHFEWRRNGSGWTTAMDARTDNYRPDVHVARMSVAKRRYPIYTYEDGGEADLWTVASGALGKNGSRWLPVRKPTAYTAEVFQTLAGAQGIRLDAARRVAELPEGAELARVESADLRDLLYEMLKYSTNVTAEAVGLAASAARGPVPTTLADSAARMGTWLETGIGSPRVAMVDHSGLGGQSRITATDMVRSLVELGPRHDLEPLLKPIRMKDSAGRPIDSYPARIKAKTGTLNFVSALAGYVTLPGGRKLAFATFVADPARRDAIPVEQRERPEGLSSWLARARILQLRLIDRWVTVHDRPA</sequence>
<dbReference type="InterPro" id="IPR000667">
    <property type="entry name" value="Peptidase_S13"/>
</dbReference>
<protein>
    <submittedName>
        <fullName evidence="3">D-alanyl-D-alanine carboxypeptidase / D-alanyl-D-alanine-endopeptidase (Penicillin-binding protein 4)</fullName>
    </submittedName>
</protein>
<dbReference type="Gene3D" id="3.50.80.20">
    <property type="entry name" value="D-Ala-D-Ala carboxypeptidase C, peptidase S13"/>
    <property type="match status" value="1"/>
</dbReference>
<evidence type="ECO:0000256" key="1">
    <source>
        <dbReference type="ARBA" id="ARBA00006096"/>
    </source>
</evidence>
<reference evidence="3 4" key="1">
    <citation type="submission" date="2016-10" db="EMBL/GenBank/DDBJ databases">
        <authorList>
            <person name="de Groot N.N."/>
        </authorList>
    </citation>
    <scope>NUCLEOTIDE SEQUENCE [LARGE SCALE GENOMIC DNA]</scope>
    <source>
        <strain evidence="3 4">DSM 19548</strain>
    </source>
</reference>
<dbReference type="STRING" id="441112.SAMN04488094_10752"/>
<dbReference type="PANTHER" id="PTHR30023">
    <property type="entry name" value="D-ALANYL-D-ALANINE CARBOXYPEPTIDASE"/>
    <property type="match status" value="1"/>
</dbReference>
<dbReference type="Proteomes" id="UP000198728">
    <property type="component" value="Unassembled WGS sequence"/>
</dbReference>
<dbReference type="GO" id="GO:0006508">
    <property type="term" value="P:proteolysis"/>
    <property type="evidence" value="ECO:0007669"/>
    <property type="project" value="InterPro"/>
</dbReference>
<organism evidence="3 4">
    <name type="scientific">Tropicimonas isoalkanivorans</name>
    <dbReference type="NCBI Taxonomy" id="441112"/>
    <lineage>
        <taxon>Bacteria</taxon>
        <taxon>Pseudomonadati</taxon>
        <taxon>Pseudomonadota</taxon>
        <taxon>Alphaproteobacteria</taxon>
        <taxon>Rhodobacterales</taxon>
        <taxon>Roseobacteraceae</taxon>
        <taxon>Tropicimonas</taxon>
    </lineage>
</organism>
<keyword evidence="3" id="KW-0121">Carboxypeptidase</keyword>
<dbReference type="GO" id="GO:0004185">
    <property type="term" value="F:serine-type carboxypeptidase activity"/>
    <property type="evidence" value="ECO:0007669"/>
    <property type="project" value="InterPro"/>
</dbReference>
<evidence type="ECO:0000313" key="4">
    <source>
        <dbReference type="Proteomes" id="UP000198728"/>
    </source>
</evidence>
<dbReference type="GO" id="GO:0000270">
    <property type="term" value="P:peptidoglycan metabolic process"/>
    <property type="evidence" value="ECO:0007669"/>
    <property type="project" value="TreeGrafter"/>
</dbReference>
<dbReference type="Gene3D" id="3.40.710.10">
    <property type="entry name" value="DD-peptidase/beta-lactamase superfamily"/>
    <property type="match status" value="1"/>
</dbReference>
<dbReference type="SUPFAM" id="SSF56601">
    <property type="entry name" value="beta-lactamase/transpeptidase-like"/>
    <property type="match status" value="1"/>
</dbReference>
<evidence type="ECO:0000256" key="2">
    <source>
        <dbReference type="ARBA" id="ARBA00022801"/>
    </source>
</evidence>
<dbReference type="AlphaFoldDB" id="A0A1I1KR65"/>
<gene>
    <name evidence="3" type="ORF">SAMN04488094_10752</name>
</gene>
<comment type="similarity">
    <text evidence="1">Belongs to the peptidase S13 family.</text>
</comment>
<accession>A0A1I1KR65</accession>
<dbReference type="PANTHER" id="PTHR30023:SF0">
    <property type="entry name" value="PENICILLIN-SENSITIVE CARBOXYPEPTIDASE A"/>
    <property type="match status" value="1"/>
</dbReference>
<keyword evidence="4" id="KW-1185">Reference proteome</keyword>